<keyword evidence="2" id="KW-0223">Dioxygenase</keyword>
<comment type="cofactor">
    <cofactor evidence="1">
        <name>Fe(2+)</name>
        <dbReference type="ChEBI" id="CHEBI:29033"/>
    </cofactor>
</comment>
<dbReference type="Pfam" id="PF05721">
    <property type="entry name" value="PhyH"/>
    <property type="match status" value="1"/>
</dbReference>
<comment type="caution">
    <text evidence="2">The sequence shown here is derived from an EMBL/GenBank/DDBJ whole genome shotgun (WGS) entry which is preliminary data.</text>
</comment>
<dbReference type="SUPFAM" id="SSF51197">
    <property type="entry name" value="Clavaminate synthase-like"/>
    <property type="match status" value="1"/>
</dbReference>
<dbReference type="Gene3D" id="2.60.120.620">
    <property type="entry name" value="q2cbj1_9rhob like domain"/>
    <property type="match status" value="1"/>
</dbReference>
<dbReference type="GO" id="GO:0005506">
    <property type="term" value="F:iron ion binding"/>
    <property type="evidence" value="ECO:0007669"/>
    <property type="project" value="UniProtKB-ARBA"/>
</dbReference>
<dbReference type="RefSeq" id="WP_222579372.1">
    <property type="nucleotide sequence ID" value="NZ_JAHVHU010000006.1"/>
</dbReference>
<dbReference type="PANTHER" id="PTHR20883:SF48">
    <property type="entry name" value="ECTOINE DIOXYGENASE"/>
    <property type="match status" value="1"/>
</dbReference>
<evidence type="ECO:0000313" key="2">
    <source>
        <dbReference type="EMBL" id="MBY5957851.1"/>
    </source>
</evidence>
<proteinExistence type="predicted"/>
<dbReference type="InterPro" id="IPR008775">
    <property type="entry name" value="Phytyl_CoA_dOase-like"/>
</dbReference>
<dbReference type="Proteomes" id="UP000753961">
    <property type="component" value="Unassembled WGS sequence"/>
</dbReference>
<organism evidence="2 3">
    <name type="scientific">Membranihabitans marinus</name>
    <dbReference type="NCBI Taxonomy" id="1227546"/>
    <lineage>
        <taxon>Bacteria</taxon>
        <taxon>Pseudomonadati</taxon>
        <taxon>Bacteroidota</taxon>
        <taxon>Saprospiria</taxon>
        <taxon>Saprospirales</taxon>
        <taxon>Saprospiraceae</taxon>
        <taxon>Membranihabitans</taxon>
    </lineage>
</organism>
<dbReference type="AlphaFoldDB" id="A0A953LAR3"/>
<reference evidence="2" key="1">
    <citation type="submission" date="2021-06" db="EMBL/GenBank/DDBJ databases">
        <title>44 bacteria genomes isolated from Dapeng, Shenzhen.</title>
        <authorList>
            <person name="Zheng W."/>
            <person name="Yu S."/>
            <person name="Huang Y."/>
        </authorList>
    </citation>
    <scope>NUCLEOTIDE SEQUENCE</scope>
    <source>
        <strain evidence="2">DP5N28-2</strain>
    </source>
</reference>
<gene>
    <name evidence="2" type="ORF">KUV50_06905</name>
</gene>
<evidence type="ECO:0000313" key="3">
    <source>
        <dbReference type="Proteomes" id="UP000753961"/>
    </source>
</evidence>
<sequence>MDNIDDLAEYHRLLGELFPDLTPKEAWDRYRLSADQIEFFNENGYLAPIKMLDEDQISQLKKDLESISSGHHPKHALFYEYHSNESGDPDAVLFHSLGHWRITRAFHDVLWNPRFVVAASQLLGNKAVRFWHDQLFSKPAHHGGVVAWHQDYSYWTRTIPMQHLTCWTGLDDATTDNGCLYYIPGSHRWPLLDKIELAGEMDRIQEHLTPEQKQQYDQKVPVEMPAGYGSFHHPLMMHGSYENHSNRSRRAFVLNVFADGTRSDSDESMLDGVPPIPKGNPMNGKFFPLLYTPPS</sequence>
<keyword evidence="2" id="KW-0560">Oxidoreductase</keyword>
<protein>
    <submittedName>
        <fullName evidence="2">Phytanoyl-CoA dioxygenase family protein</fullName>
    </submittedName>
</protein>
<evidence type="ECO:0000256" key="1">
    <source>
        <dbReference type="ARBA" id="ARBA00001954"/>
    </source>
</evidence>
<name>A0A953LAR3_9BACT</name>
<dbReference type="GO" id="GO:0016706">
    <property type="term" value="F:2-oxoglutarate-dependent dioxygenase activity"/>
    <property type="evidence" value="ECO:0007669"/>
    <property type="project" value="UniProtKB-ARBA"/>
</dbReference>
<keyword evidence="3" id="KW-1185">Reference proteome</keyword>
<dbReference type="PANTHER" id="PTHR20883">
    <property type="entry name" value="PHYTANOYL-COA DIOXYGENASE DOMAIN CONTAINING 1"/>
    <property type="match status" value="1"/>
</dbReference>
<dbReference type="EMBL" id="JAHVHU010000006">
    <property type="protein sequence ID" value="MBY5957851.1"/>
    <property type="molecule type" value="Genomic_DNA"/>
</dbReference>
<accession>A0A953LAR3</accession>